<dbReference type="GO" id="GO:0016989">
    <property type="term" value="F:sigma factor antagonist activity"/>
    <property type="evidence" value="ECO:0007669"/>
    <property type="project" value="TreeGrafter"/>
</dbReference>
<dbReference type="KEGG" id="ptv:AA957_17785"/>
<dbReference type="Proteomes" id="UP000036608">
    <property type="component" value="Chromosome"/>
</dbReference>
<evidence type="ECO:0000256" key="1">
    <source>
        <dbReference type="SAM" id="Phobius"/>
    </source>
</evidence>
<evidence type="ECO:0000259" key="2">
    <source>
        <dbReference type="Pfam" id="PF04773"/>
    </source>
</evidence>
<protein>
    <submittedName>
        <fullName evidence="4">Transmembrane sensor protein</fullName>
    </submittedName>
</protein>
<feature type="domain" description="FecR protein" evidence="2">
    <location>
        <begin position="107"/>
        <end position="198"/>
    </location>
</feature>
<dbReference type="Pfam" id="PF16220">
    <property type="entry name" value="DUF4880"/>
    <property type="match status" value="1"/>
</dbReference>
<proteinExistence type="predicted"/>
<feature type="transmembrane region" description="Helical" evidence="1">
    <location>
        <begin position="79"/>
        <end position="97"/>
    </location>
</feature>
<evidence type="ECO:0000313" key="5">
    <source>
        <dbReference type="Proteomes" id="UP000036608"/>
    </source>
</evidence>
<dbReference type="RefSeq" id="WP_049711334.1">
    <property type="nucleotide sequence ID" value="NZ_CP011507.1"/>
</dbReference>
<dbReference type="InterPro" id="IPR006860">
    <property type="entry name" value="FecR"/>
</dbReference>
<keyword evidence="1" id="KW-1133">Transmembrane helix</keyword>
<sequence length="310" mass="34602">MNSQPNPSPSERDQQALDWWTRLRSNNVTAQQRNTFELWCEDPLNANAYQNVETLWKMLEQPAQAVRLRERRRPVSRRAIYAAAACLVLAFATVMLMTPPVSTWGSDYATATGQQQGITLADGSLLHLDSDSAVDITLNSDERRVHLLRGRVFLDVSHDGRPFIVRTGDTRVQVVGTAFSVSHGSAEDEVTLLRGRVEVMAGGAHQPLLPGEQLKIIDGHIQPAVAVDADRLLAWRDGQLRVRNAPLREVLDELMRYQGGRVIWLDDQAAQRPISASFNLKQIDSALDALISTQKLRTTSLTRRVLIVRG</sequence>
<name>A0A0H5AA12_9PSED</name>
<reference evidence="5" key="2">
    <citation type="submission" date="2015-05" db="EMBL/GenBank/DDBJ databases">
        <authorList>
            <person name="Swarnkar M.K."/>
            <person name="Vyas P."/>
            <person name="Rahi P."/>
            <person name="Thakur R."/>
            <person name="Thakur N."/>
            <person name="Singh A.K."/>
            <person name="Gulati A."/>
        </authorList>
    </citation>
    <scope>NUCLEOTIDE SEQUENCE [LARGE SCALE GENOMIC DNA]</scope>
    <source>
        <strain evidence="5">745</strain>
    </source>
</reference>
<dbReference type="Gene3D" id="2.60.120.1440">
    <property type="match status" value="1"/>
</dbReference>
<gene>
    <name evidence="4" type="ORF">AA957_17785</name>
</gene>
<dbReference type="PANTHER" id="PTHR30273:SF2">
    <property type="entry name" value="PROTEIN FECR"/>
    <property type="match status" value="1"/>
</dbReference>
<accession>A0A0H5AA12</accession>
<reference evidence="4 5" key="1">
    <citation type="journal article" date="2015" name="Genome Announc.">
        <title>Complete Genome Sequence of the Rhizobacterium Pseudomonas trivialis Strain IHBB745 with Multiple Plant Growth-Promoting Activities and Tolerance to Desiccation and Alkalinity.</title>
        <authorList>
            <person name="Gulati A."/>
            <person name="Swarnkar M.K."/>
            <person name="Vyas P."/>
            <person name="Rahi P."/>
            <person name="Thakur R."/>
            <person name="Thakur N."/>
            <person name="Singh A.K."/>
        </authorList>
    </citation>
    <scope>NUCLEOTIDE SEQUENCE [LARGE SCALE GENOMIC DNA]</scope>
    <source>
        <strain evidence="5">745</strain>
    </source>
</reference>
<keyword evidence="1 4" id="KW-0812">Transmembrane</keyword>
<feature type="domain" description="FecR N-terminal" evidence="3">
    <location>
        <begin position="14"/>
        <end position="55"/>
    </location>
</feature>
<evidence type="ECO:0000259" key="3">
    <source>
        <dbReference type="Pfam" id="PF16220"/>
    </source>
</evidence>
<dbReference type="AlphaFoldDB" id="A0A0H5AA12"/>
<dbReference type="Gene3D" id="3.55.50.30">
    <property type="match status" value="1"/>
</dbReference>
<dbReference type="OrthoDB" id="9771237at2"/>
<dbReference type="Pfam" id="PF04773">
    <property type="entry name" value="FecR"/>
    <property type="match status" value="1"/>
</dbReference>
<evidence type="ECO:0000313" key="4">
    <source>
        <dbReference type="EMBL" id="AKS07894.1"/>
    </source>
</evidence>
<keyword evidence="1" id="KW-0472">Membrane</keyword>
<dbReference type="EMBL" id="CP011507">
    <property type="protein sequence ID" value="AKS07894.1"/>
    <property type="molecule type" value="Genomic_DNA"/>
</dbReference>
<dbReference type="PANTHER" id="PTHR30273">
    <property type="entry name" value="PERIPLASMIC SIGNAL SENSOR AND SIGMA FACTOR ACTIVATOR FECR-RELATED"/>
    <property type="match status" value="1"/>
</dbReference>
<organism evidence="4 5">
    <name type="scientific">Pseudomonas trivialis</name>
    <dbReference type="NCBI Taxonomy" id="200450"/>
    <lineage>
        <taxon>Bacteria</taxon>
        <taxon>Pseudomonadati</taxon>
        <taxon>Pseudomonadota</taxon>
        <taxon>Gammaproteobacteria</taxon>
        <taxon>Pseudomonadales</taxon>
        <taxon>Pseudomonadaceae</taxon>
        <taxon>Pseudomonas</taxon>
    </lineage>
</organism>
<dbReference type="InterPro" id="IPR032623">
    <property type="entry name" value="FecR_N"/>
</dbReference>
<dbReference type="InterPro" id="IPR012373">
    <property type="entry name" value="Ferrdict_sens_TM"/>
</dbReference>
<dbReference type="PIRSF" id="PIRSF018266">
    <property type="entry name" value="FecR"/>
    <property type="match status" value="1"/>
</dbReference>
<dbReference type="PATRIC" id="fig|200450.3.peg.3654"/>